<dbReference type="SUPFAM" id="SSF47781">
    <property type="entry name" value="RuvA domain 2-like"/>
    <property type="match status" value="1"/>
</dbReference>
<reference evidence="1 2" key="1">
    <citation type="submission" date="2024-02" db="EMBL/GenBank/DDBJ databases">
        <title>A novel Gemmatimonadota bacterium.</title>
        <authorList>
            <person name="Du Z.-J."/>
            <person name="Ye Y.-Q."/>
        </authorList>
    </citation>
    <scope>NUCLEOTIDE SEQUENCE [LARGE SCALE GENOMIC DNA]</scope>
    <source>
        <strain evidence="1 2">DH-20</strain>
    </source>
</reference>
<name>A0ABU9ECT5_9BACT</name>
<keyword evidence="2" id="KW-1185">Reference proteome</keyword>
<sequence>MAHAPSVDALDARLKDFVEGHIHGWGHDDWHTLVTELAEAGYDVSDTRDLGLRLERAHILATLERLAVPGVGAKRRERVADSFASLWHLRQASVEQLTALPSFHRALAEALHDGLARRTGGF</sequence>
<proteinExistence type="predicted"/>
<dbReference type="Gene3D" id="1.10.150.20">
    <property type="entry name" value="5' to 3' exonuclease, C-terminal subdomain"/>
    <property type="match status" value="1"/>
</dbReference>
<organism evidence="1 2">
    <name type="scientific">Gaopeijia maritima</name>
    <dbReference type="NCBI Taxonomy" id="3119007"/>
    <lineage>
        <taxon>Bacteria</taxon>
        <taxon>Pseudomonadati</taxon>
        <taxon>Gemmatimonadota</taxon>
        <taxon>Longimicrobiia</taxon>
        <taxon>Gaopeijiales</taxon>
        <taxon>Gaopeijiaceae</taxon>
        <taxon>Gaopeijia</taxon>
    </lineage>
</organism>
<evidence type="ECO:0000313" key="2">
    <source>
        <dbReference type="Proteomes" id="UP001484239"/>
    </source>
</evidence>
<evidence type="ECO:0000313" key="1">
    <source>
        <dbReference type="EMBL" id="MEK9502559.1"/>
    </source>
</evidence>
<gene>
    <name evidence="1" type="ORF">WI372_16315</name>
</gene>
<dbReference type="RefSeq" id="WP_405280486.1">
    <property type="nucleotide sequence ID" value="NZ_CP144380.1"/>
</dbReference>
<accession>A0ABU9ECT5</accession>
<protein>
    <submittedName>
        <fullName evidence="1">Uncharacterized protein</fullName>
    </submittedName>
</protein>
<dbReference type="EMBL" id="JBBHLI010000012">
    <property type="protein sequence ID" value="MEK9502559.1"/>
    <property type="molecule type" value="Genomic_DNA"/>
</dbReference>
<dbReference type="InterPro" id="IPR010994">
    <property type="entry name" value="RuvA_2-like"/>
</dbReference>
<comment type="caution">
    <text evidence="1">The sequence shown here is derived from an EMBL/GenBank/DDBJ whole genome shotgun (WGS) entry which is preliminary data.</text>
</comment>
<dbReference type="Proteomes" id="UP001484239">
    <property type="component" value="Unassembled WGS sequence"/>
</dbReference>